<comment type="similarity">
    <text evidence="2">Belongs to the MreD family.</text>
</comment>
<evidence type="ECO:0000256" key="5">
    <source>
        <dbReference type="ARBA" id="ARBA00022960"/>
    </source>
</evidence>
<evidence type="ECO:0000313" key="10">
    <source>
        <dbReference type="Proteomes" id="UP000281813"/>
    </source>
</evidence>
<comment type="subcellular location">
    <subcellularLocation>
        <location evidence="1">Cell membrane</location>
        <topology evidence="1">Multi-pass membrane protein</topology>
    </subcellularLocation>
</comment>
<dbReference type="RefSeq" id="WP_121128643.1">
    <property type="nucleotide sequence ID" value="NZ_JBHUFK010000023.1"/>
</dbReference>
<dbReference type="GO" id="GO:0005886">
    <property type="term" value="C:plasma membrane"/>
    <property type="evidence" value="ECO:0007669"/>
    <property type="project" value="UniProtKB-SubCell"/>
</dbReference>
<keyword evidence="5" id="KW-0133">Cell shape</keyword>
<accession>A0A494Z5X2</accession>
<keyword evidence="6 8" id="KW-1133">Transmembrane helix</keyword>
<proteinExistence type="inferred from homology"/>
<evidence type="ECO:0000256" key="8">
    <source>
        <dbReference type="SAM" id="Phobius"/>
    </source>
</evidence>
<comment type="caution">
    <text evidence="9">The sequence shown here is derived from an EMBL/GenBank/DDBJ whole genome shotgun (WGS) entry which is preliminary data.</text>
</comment>
<dbReference type="InterPro" id="IPR007227">
    <property type="entry name" value="Cell_shape_determining_MreD"/>
</dbReference>
<evidence type="ECO:0000256" key="1">
    <source>
        <dbReference type="ARBA" id="ARBA00004651"/>
    </source>
</evidence>
<keyword evidence="10" id="KW-1185">Reference proteome</keyword>
<keyword evidence="4 8" id="KW-0812">Transmembrane</keyword>
<dbReference type="NCBIfam" id="TIGR03426">
    <property type="entry name" value="shape_MreD"/>
    <property type="match status" value="1"/>
</dbReference>
<dbReference type="GO" id="GO:0008360">
    <property type="term" value="P:regulation of cell shape"/>
    <property type="evidence" value="ECO:0007669"/>
    <property type="project" value="UniProtKB-KW"/>
</dbReference>
<dbReference type="OrthoDB" id="1653857at2"/>
<evidence type="ECO:0000256" key="2">
    <source>
        <dbReference type="ARBA" id="ARBA00007776"/>
    </source>
</evidence>
<feature type="transmembrane region" description="Helical" evidence="8">
    <location>
        <begin position="30"/>
        <end position="51"/>
    </location>
</feature>
<feature type="transmembrane region" description="Helical" evidence="8">
    <location>
        <begin position="139"/>
        <end position="161"/>
    </location>
</feature>
<keyword evidence="7 8" id="KW-0472">Membrane</keyword>
<organism evidence="9 10">
    <name type="scientific">Oceanobacillus bengalensis</name>
    <dbReference type="NCBI Taxonomy" id="1435466"/>
    <lineage>
        <taxon>Bacteria</taxon>
        <taxon>Bacillati</taxon>
        <taxon>Bacillota</taxon>
        <taxon>Bacilli</taxon>
        <taxon>Bacillales</taxon>
        <taxon>Bacillaceae</taxon>
        <taxon>Oceanobacillus</taxon>
    </lineage>
</organism>
<evidence type="ECO:0000313" key="9">
    <source>
        <dbReference type="EMBL" id="RKQ17940.1"/>
    </source>
</evidence>
<name>A0A494Z5X2_9BACI</name>
<reference evidence="9 10" key="1">
    <citation type="journal article" date="2015" name="Antonie Van Leeuwenhoek">
        <title>Oceanobacillus bengalensis sp. nov., a bacterium isolated from seawater of the Bay of Bengal.</title>
        <authorList>
            <person name="Yongchang O."/>
            <person name="Xiang W."/>
            <person name="Wang G."/>
        </authorList>
    </citation>
    <scope>NUCLEOTIDE SEQUENCE [LARGE SCALE GENOMIC DNA]</scope>
    <source>
        <strain evidence="9 10">MCCC 1K00260</strain>
    </source>
</reference>
<protein>
    <submittedName>
        <fullName evidence="9">Rod shape-determining protein MreD</fullName>
    </submittedName>
</protein>
<keyword evidence="3" id="KW-1003">Cell membrane</keyword>
<gene>
    <name evidence="9" type="primary">mreD</name>
    <name evidence="9" type="ORF">D8M05_03365</name>
</gene>
<feature type="transmembrane region" description="Helical" evidence="8">
    <location>
        <begin position="63"/>
        <end position="92"/>
    </location>
</feature>
<dbReference type="EMBL" id="RBZO01000003">
    <property type="protein sequence ID" value="RKQ17940.1"/>
    <property type="molecule type" value="Genomic_DNA"/>
</dbReference>
<dbReference type="AlphaFoldDB" id="A0A494Z5X2"/>
<evidence type="ECO:0000256" key="6">
    <source>
        <dbReference type="ARBA" id="ARBA00022989"/>
    </source>
</evidence>
<evidence type="ECO:0000256" key="3">
    <source>
        <dbReference type="ARBA" id="ARBA00022475"/>
    </source>
</evidence>
<feature type="transmembrane region" description="Helical" evidence="8">
    <location>
        <begin position="104"/>
        <end position="127"/>
    </location>
</feature>
<dbReference type="Proteomes" id="UP000281813">
    <property type="component" value="Unassembled WGS sequence"/>
</dbReference>
<sequence length="175" mass="20412">MKRVYIPLFLFLLLILEGVATDFLPSDIVMGELLIVPHWLLVGLVFITLYYDRENTYYSVMYAIIFGLLVDVVYTGILGVYMFSYAAVVYLIHVLKKLLHVNLFVLLLMGIVGVGMSDLLIYISYTIVGIIDMFWKDYLFYRLLPTIGLNLVFFIILYPILMKRLKRWGSETNWK</sequence>
<evidence type="ECO:0000256" key="7">
    <source>
        <dbReference type="ARBA" id="ARBA00023136"/>
    </source>
</evidence>
<evidence type="ECO:0000256" key="4">
    <source>
        <dbReference type="ARBA" id="ARBA00022692"/>
    </source>
</evidence>
<dbReference type="Pfam" id="PF04093">
    <property type="entry name" value="MreD"/>
    <property type="match status" value="1"/>
</dbReference>